<sequence>MNLKGLQVFVFSELPLPASARAESFASCPDATSFTWSTAAGRAHSISMVRVGEGAGSATSSNRTVLPRLLMPRPLRGAQQLPGLTPSPWYGWGRVLAATAAQASIGPSPQEYGGYTYFVLQDPEIGGHMQSLSLHLLHFNEASVLSFGGLYQKNGGGASTPRLL</sequence>
<dbReference type="HOGENOM" id="CLU_1621579_0_0_1"/>
<reference evidence="1" key="1">
    <citation type="submission" date="2015-04" db="UniProtKB">
        <authorList>
            <consortium name="EnsemblPlants"/>
        </authorList>
    </citation>
    <scope>IDENTIFICATION</scope>
</reference>
<organism evidence="1">
    <name type="scientific">Oryza glumipatula</name>
    <dbReference type="NCBI Taxonomy" id="40148"/>
    <lineage>
        <taxon>Eukaryota</taxon>
        <taxon>Viridiplantae</taxon>
        <taxon>Streptophyta</taxon>
        <taxon>Embryophyta</taxon>
        <taxon>Tracheophyta</taxon>
        <taxon>Spermatophyta</taxon>
        <taxon>Magnoliopsida</taxon>
        <taxon>Liliopsida</taxon>
        <taxon>Poales</taxon>
        <taxon>Poaceae</taxon>
        <taxon>BOP clade</taxon>
        <taxon>Oryzoideae</taxon>
        <taxon>Oryzeae</taxon>
        <taxon>Oryzinae</taxon>
        <taxon>Oryza</taxon>
    </lineage>
</organism>
<evidence type="ECO:0000313" key="1">
    <source>
        <dbReference type="EnsemblPlants" id="OGLUM02G11790.1"/>
    </source>
</evidence>
<evidence type="ECO:0000313" key="2">
    <source>
        <dbReference type="Proteomes" id="UP000026961"/>
    </source>
</evidence>
<reference evidence="1" key="2">
    <citation type="submission" date="2018-05" db="EMBL/GenBank/DDBJ databases">
        <title>OgluRS3 (Oryza glumaepatula Reference Sequence Version 3).</title>
        <authorList>
            <person name="Zhang J."/>
            <person name="Kudrna D."/>
            <person name="Lee S."/>
            <person name="Talag J."/>
            <person name="Welchert J."/>
            <person name="Wing R.A."/>
        </authorList>
    </citation>
    <scope>NUCLEOTIDE SEQUENCE [LARGE SCALE GENOMIC DNA]</scope>
</reference>
<accession>A0A0D9YQA4</accession>
<protein>
    <submittedName>
        <fullName evidence="1">Uncharacterized protein</fullName>
    </submittedName>
</protein>
<dbReference type="Proteomes" id="UP000026961">
    <property type="component" value="Chromosome 2"/>
</dbReference>
<dbReference type="Gramene" id="OGLUM02G11790.1">
    <property type="protein sequence ID" value="OGLUM02G11790.1"/>
    <property type="gene ID" value="OGLUM02G11790"/>
</dbReference>
<dbReference type="EnsemblPlants" id="OGLUM02G11790.1">
    <property type="protein sequence ID" value="OGLUM02G11790.1"/>
    <property type="gene ID" value="OGLUM02G11790"/>
</dbReference>
<proteinExistence type="predicted"/>
<keyword evidence="2" id="KW-1185">Reference proteome</keyword>
<name>A0A0D9YQA4_9ORYZ</name>
<dbReference type="AlphaFoldDB" id="A0A0D9YQA4"/>